<feature type="domain" description="F-box" evidence="1">
    <location>
        <begin position="7"/>
        <end position="48"/>
    </location>
</feature>
<dbReference type="Pfam" id="PF00646">
    <property type="entry name" value="F-box"/>
    <property type="match status" value="1"/>
</dbReference>
<dbReference type="InterPro" id="IPR001810">
    <property type="entry name" value="F-box_dom"/>
</dbReference>
<keyword evidence="3" id="KW-1185">Reference proteome</keyword>
<evidence type="ECO:0000313" key="3">
    <source>
        <dbReference type="Proteomes" id="UP000428333"/>
    </source>
</evidence>
<dbReference type="OrthoDB" id="1712954at2759"/>
<dbReference type="GO" id="GO:0019005">
    <property type="term" value="C:SCF ubiquitin ligase complex"/>
    <property type="evidence" value="ECO:0007669"/>
    <property type="project" value="TreeGrafter"/>
</dbReference>
<dbReference type="InterPro" id="IPR032675">
    <property type="entry name" value="LRR_dom_sf"/>
</dbReference>
<accession>A0A6A4L2N5</accession>
<proteinExistence type="predicted"/>
<dbReference type="Gene3D" id="3.80.10.10">
    <property type="entry name" value="Ribonuclease Inhibitor"/>
    <property type="match status" value="2"/>
</dbReference>
<sequence length="387" mass="43797">MKRRSKELPEELWESILNRLALGDDYGDLQSPSLVCKKFLSITSRLRRKLVANSDPFNSNKCEVLSRALERFGNLKEMELVGVFPEPDVNYPVLKIASSGLDLQSLRFHDLPISPSADTFRRLGSAMKNLKALRCRGFDSLRDPDLVHIADGLPGLEELDIRYPMNKLEQWKIRYPELSKHMVTDAGIEAISRKLPGLRRVYISGNEGCSDLSLIALSSNCVLLNEITCRSCNVTRRGIDWVLCHSTNLTSLKVGFYRSLRNSTFGASDDDLKIYATGLRELDIWGYDDQERIVWSIVKAGIPLEKLKLRGGQSLFDIRGVTTLLRACPTLKHFKFEAGFSFNDDAMRDLCRCLPHIVSIKLRGVSSLTETAFSSSQKNVLRFQKLY</sequence>
<dbReference type="Proteomes" id="UP000428333">
    <property type="component" value="Linkage Group LG08"/>
</dbReference>
<evidence type="ECO:0000313" key="2">
    <source>
        <dbReference type="EMBL" id="KAE9454466.1"/>
    </source>
</evidence>
<protein>
    <recommendedName>
        <fullName evidence="1">F-box domain-containing protein</fullName>
    </recommendedName>
</protein>
<dbReference type="EMBL" id="QEFC01002115">
    <property type="protein sequence ID" value="KAE9454466.1"/>
    <property type="molecule type" value="Genomic_DNA"/>
</dbReference>
<dbReference type="PANTHER" id="PTHR13318">
    <property type="entry name" value="PARTNER OF PAIRED, ISOFORM B-RELATED"/>
    <property type="match status" value="1"/>
</dbReference>
<dbReference type="AlphaFoldDB" id="A0A6A4L2N5"/>
<comment type="caution">
    <text evidence="2">The sequence shown here is derived from an EMBL/GenBank/DDBJ whole genome shotgun (WGS) entry which is preliminary data.</text>
</comment>
<dbReference type="SUPFAM" id="SSF52047">
    <property type="entry name" value="RNI-like"/>
    <property type="match status" value="1"/>
</dbReference>
<reference evidence="2 3" key="1">
    <citation type="journal article" date="2019" name="Genome Biol. Evol.">
        <title>The Rhododendron genome and chromosomal organization provide insight into shared whole-genome duplications across the heath family (Ericaceae).</title>
        <authorList>
            <person name="Soza V.L."/>
            <person name="Lindsley D."/>
            <person name="Waalkes A."/>
            <person name="Ramage E."/>
            <person name="Patwardhan R.P."/>
            <person name="Burton J.N."/>
            <person name="Adey A."/>
            <person name="Kumar A."/>
            <person name="Qiu R."/>
            <person name="Shendure J."/>
            <person name="Hall B."/>
        </authorList>
    </citation>
    <scope>NUCLEOTIDE SEQUENCE [LARGE SCALE GENOMIC DNA]</scope>
    <source>
        <strain evidence="2">RSF 1966-606</strain>
    </source>
</reference>
<name>A0A6A4L2N5_9ERIC</name>
<organism evidence="2 3">
    <name type="scientific">Rhododendron williamsianum</name>
    <dbReference type="NCBI Taxonomy" id="262921"/>
    <lineage>
        <taxon>Eukaryota</taxon>
        <taxon>Viridiplantae</taxon>
        <taxon>Streptophyta</taxon>
        <taxon>Embryophyta</taxon>
        <taxon>Tracheophyta</taxon>
        <taxon>Spermatophyta</taxon>
        <taxon>Magnoliopsida</taxon>
        <taxon>eudicotyledons</taxon>
        <taxon>Gunneridae</taxon>
        <taxon>Pentapetalae</taxon>
        <taxon>asterids</taxon>
        <taxon>Ericales</taxon>
        <taxon>Ericaceae</taxon>
        <taxon>Ericoideae</taxon>
        <taxon>Rhodoreae</taxon>
        <taxon>Rhododendron</taxon>
    </lineage>
</organism>
<gene>
    <name evidence="2" type="ORF">C3L33_13624</name>
</gene>
<dbReference type="GO" id="GO:0031146">
    <property type="term" value="P:SCF-dependent proteasomal ubiquitin-dependent protein catabolic process"/>
    <property type="evidence" value="ECO:0007669"/>
    <property type="project" value="TreeGrafter"/>
</dbReference>
<evidence type="ECO:0000259" key="1">
    <source>
        <dbReference type="Pfam" id="PF00646"/>
    </source>
</evidence>
<dbReference type="PANTHER" id="PTHR13318:SF190">
    <property type="entry name" value="PARTNER OF PAIRED, ISOFORM B"/>
    <property type="match status" value="1"/>
</dbReference>
<feature type="non-terminal residue" evidence="2">
    <location>
        <position position="1"/>
    </location>
</feature>